<keyword evidence="1" id="KW-0812">Transmembrane</keyword>
<organism evidence="2 3">
    <name type="scientific">Parachitinimonas caeni</name>
    <dbReference type="NCBI Taxonomy" id="3031301"/>
    <lineage>
        <taxon>Bacteria</taxon>
        <taxon>Pseudomonadati</taxon>
        <taxon>Pseudomonadota</taxon>
        <taxon>Betaproteobacteria</taxon>
        <taxon>Neisseriales</taxon>
        <taxon>Chitinibacteraceae</taxon>
        <taxon>Parachitinimonas</taxon>
    </lineage>
</organism>
<keyword evidence="1" id="KW-1133">Transmembrane helix</keyword>
<evidence type="ECO:0000256" key="1">
    <source>
        <dbReference type="SAM" id="Phobius"/>
    </source>
</evidence>
<feature type="transmembrane region" description="Helical" evidence="1">
    <location>
        <begin position="12"/>
        <end position="33"/>
    </location>
</feature>
<evidence type="ECO:0000313" key="3">
    <source>
        <dbReference type="Proteomes" id="UP001172778"/>
    </source>
</evidence>
<protein>
    <submittedName>
        <fullName evidence="2">IcmT/TraK family protein</fullName>
    </submittedName>
</protein>
<evidence type="ECO:0000313" key="2">
    <source>
        <dbReference type="EMBL" id="MDK2123863.1"/>
    </source>
</evidence>
<dbReference type="EMBL" id="JARRAF010000006">
    <property type="protein sequence ID" value="MDK2123863.1"/>
    <property type="molecule type" value="Genomic_DNA"/>
</dbReference>
<comment type="caution">
    <text evidence="2">The sequence shown here is derived from an EMBL/GenBank/DDBJ whole genome shotgun (WGS) entry which is preliminary data.</text>
</comment>
<accession>A0ABT7DXQ4</accession>
<dbReference type="InterPro" id="IPR047756">
    <property type="entry name" value="IcmT-like"/>
</dbReference>
<proteinExistence type="predicted"/>
<dbReference type="RefSeq" id="WP_284100167.1">
    <property type="nucleotide sequence ID" value="NZ_JARRAF010000006.1"/>
</dbReference>
<name>A0ABT7DXQ4_9NEIS</name>
<dbReference type="Proteomes" id="UP001172778">
    <property type="component" value="Unassembled WGS sequence"/>
</dbReference>
<reference evidence="2" key="1">
    <citation type="submission" date="2023-03" db="EMBL/GenBank/DDBJ databases">
        <title>Chitinimonas shenzhenensis gen. nov., sp. nov., a novel member of family Burkholderiaceae isolated from activated sludge collected in Shen Zhen, China.</title>
        <authorList>
            <person name="Wang X."/>
        </authorList>
    </citation>
    <scope>NUCLEOTIDE SEQUENCE</scope>
    <source>
        <strain evidence="2">DQS-5</strain>
    </source>
</reference>
<keyword evidence="1" id="KW-0472">Membrane</keyword>
<keyword evidence="3" id="KW-1185">Reference proteome</keyword>
<gene>
    <name evidence="2" type="primary">icmT</name>
    <name evidence="2" type="ORF">PZA18_07355</name>
</gene>
<dbReference type="NCBIfam" id="NF038220">
    <property type="entry name" value="IcmT_TraK"/>
    <property type="match status" value="1"/>
</dbReference>
<sequence length="86" mass="9933">MQGRYHWSNTALSPRFFGVHAVGVLPFFVLLLYKSWWLFWLGVGLNLGLFALERSGVTLAACFRYANLLITGRRKAVNRLLDELFR</sequence>